<keyword evidence="5 7" id="KW-1133">Transmembrane helix</keyword>
<comment type="caution">
    <text evidence="8">The sequence shown here is derived from an EMBL/GenBank/DDBJ whole genome shotgun (WGS) entry which is preliminary data.</text>
</comment>
<feature type="binding site" evidence="7">
    <location>
        <position position="146"/>
    </location>
    <ligand>
        <name>a 1,2-diacyl-sn-glycero-3-phospho-(1'-sn-glycerol)</name>
        <dbReference type="ChEBI" id="CHEBI:64716"/>
    </ligand>
</feature>
<dbReference type="AlphaFoldDB" id="A0A6N6M471"/>
<comment type="catalytic activity">
    <reaction evidence="7">
        <text>L-cysteinyl-[prolipoprotein] + a 1,2-diacyl-sn-glycero-3-phospho-(1'-sn-glycerol) = an S-1,2-diacyl-sn-glyceryl-L-cysteinyl-[prolipoprotein] + sn-glycerol 1-phosphate + H(+)</text>
        <dbReference type="Rhea" id="RHEA:56712"/>
        <dbReference type="Rhea" id="RHEA-COMP:14679"/>
        <dbReference type="Rhea" id="RHEA-COMP:14680"/>
        <dbReference type="ChEBI" id="CHEBI:15378"/>
        <dbReference type="ChEBI" id="CHEBI:29950"/>
        <dbReference type="ChEBI" id="CHEBI:57685"/>
        <dbReference type="ChEBI" id="CHEBI:64716"/>
        <dbReference type="ChEBI" id="CHEBI:140658"/>
        <dbReference type="EC" id="2.5.1.145"/>
    </reaction>
</comment>
<accession>A0A6N6M471</accession>
<feature type="transmembrane region" description="Helical" evidence="7">
    <location>
        <begin position="29"/>
        <end position="49"/>
    </location>
</feature>
<feature type="transmembrane region" description="Helical" evidence="7">
    <location>
        <begin position="243"/>
        <end position="260"/>
    </location>
</feature>
<dbReference type="EMBL" id="WACR01000006">
    <property type="protein sequence ID" value="KAB1063984.1"/>
    <property type="molecule type" value="Genomic_DNA"/>
</dbReference>
<comment type="subcellular location">
    <subcellularLocation>
        <location evidence="7">Cell membrane</location>
        <topology evidence="7">Multi-pass membrane protein</topology>
    </subcellularLocation>
</comment>
<reference evidence="8 9" key="1">
    <citation type="submission" date="2019-09" db="EMBL/GenBank/DDBJ databases">
        <title>Genomes of Cryomorphaceae.</title>
        <authorList>
            <person name="Bowman J.P."/>
        </authorList>
    </citation>
    <scope>NUCLEOTIDE SEQUENCE [LARGE SCALE GENOMIC DNA]</scope>
    <source>
        <strain evidence="8 9">KCTC 52047</strain>
    </source>
</reference>
<comment type="function">
    <text evidence="7">Catalyzes the transfer of the diacylglyceryl group from phosphatidylglycerol to the sulfhydryl group of the N-terminal cysteine of a prolipoprotein, the first step in the formation of mature lipoproteins.</text>
</comment>
<dbReference type="GO" id="GO:0008961">
    <property type="term" value="F:phosphatidylglycerol-prolipoprotein diacylglyceryl transferase activity"/>
    <property type="evidence" value="ECO:0007669"/>
    <property type="project" value="UniProtKB-UniRule"/>
</dbReference>
<gene>
    <name evidence="7 8" type="primary">lgt</name>
    <name evidence="8" type="ORF">F3059_08075</name>
</gene>
<evidence type="ECO:0000256" key="7">
    <source>
        <dbReference type="HAMAP-Rule" id="MF_01147"/>
    </source>
</evidence>
<proteinExistence type="inferred from homology"/>
<keyword evidence="9" id="KW-1185">Reference proteome</keyword>
<dbReference type="PROSITE" id="PS01311">
    <property type="entry name" value="LGT"/>
    <property type="match status" value="1"/>
</dbReference>
<feature type="transmembrane region" description="Helical" evidence="7">
    <location>
        <begin position="206"/>
        <end position="223"/>
    </location>
</feature>
<comment type="pathway">
    <text evidence="7">Protein modification; lipoprotein biosynthesis (diacylglyceryl transfer).</text>
</comment>
<dbReference type="InterPro" id="IPR001640">
    <property type="entry name" value="Lgt"/>
</dbReference>
<dbReference type="EC" id="2.5.1.145" evidence="7"/>
<dbReference type="Proteomes" id="UP000435357">
    <property type="component" value="Unassembled WGS sequence"/>
</dbReference>
<dbReference type="PANTHER" id="PTHR30589:SF0">
    <property type="entry name" value="PHOSPHATIDYLGLYCEROL--PROLIPOPROTEIN DIACYLGLYCERYL TRANSFERASE"/>
    <property type="match status" value="1"/>
</dbReference>
<evidence type="ECO:0000256" key="6">
    <source>
        <dbReference type="ARBA" id="ARBA00023136"/>
    </source>
</evidence>
<dbReference type="OrthoDB" id="871140at2"/>
<evidence type="ECO:0000256" key="3">
    <source>
        <dbReference type="ARBA" id="ARBA00022679"/>
    </source>
</evidence>
<keyword evidence="6 7" id="KW-0472">Membrane</keyword>
<evidence type="ECO:0000313" key="8">
    <source>
        <dbReference type="EMBL" id="KAB1063984.1"/>
    </source>
</evidence>
<comment type="similarity">
    <text evidence="1 7">Belongs to the Lgt family.</text>
</comment>
<dbReference type="UniPathway" id="UPA00664"/>
<dbReference type="Pfam" id="PF01790">
    <property type="entry name" value="LGT"/>
    <property type="match status" value="1"/>
</dbReference>
<evidence type="ECO:0000256" key="1">
    <source>
        <dbReference type="ARBA" id="ARBA00007150"/>
    </source>
</evidence>
<feature type="transmembrane region" description="Helical" evidence="7">
    <location>
        <begin position="61"/>
        <end position="82"/>
    </location>
</feature>
<feature type="transmembrane region" description="Helical" evidence="7">
    <location>
        <begin position="102"/>
        <end position="119"/>
    </location>
</feature>
<organism evidence="8 9">
    <name type="scientific">Salibacter halophilus</name>
    <dbReference type="NCBI Taxonomy" id="1803916"/>
    <lineage>
        <taxon>Bacteria</taxon>
        <taxon>Pseudomonadati</taxon>
        <taxon>Bacteroidota</taxon>
        <taxon>Flavobacteriia</taxon>
        <taxon>Flavobacteriales</taxon>
        <taxon>Salibacteraceae</taxon>
        <taxon>Salibacter</taxon>
    </lineage>
</organism>
<dbReference type="RefSeq" id="WP_151168041.1">
    <property type="nucleotide sequence ID" value="NZ_WACR01000006.1"/>
</dbReference>
<keyword evidence="4 7" id="KW-0812">Transmembrane</keyword>
<name>A0A6N6M471_9FLAO</name>
<keyword evidence="8" id="KW-0449">Lipoprotein</keyword>
<keyword evidence="2 7" id="KW-1003">Cell membrane</keyword>
<dbReference type="GO" id="GO:0042158">
    <property type="term" value="P:lipoprotein biosynthetic process"/>
    <property type="evidence" value="ECO:0007669"/>
    <property type="project" value="UniProtKB-UniRule"/>
</dbReference>
<evidence type="ECO:0000256" key="5">
    <source>
        <dbReference type="ARBA" id="ARBA00022989"/>
    </source>
</evidence>
<keyword evidence="3 7" id="KW-0808">Transferase</keyword>
<sequence>MQHLAYIIWDFDPRLFPSLFESIGIEPRWYGVLFATGFLLGFNLMKKMLKHENYPEEWMDSLLIYVMVGTIIGARLGHVFFYDWAYYSQNPGEILMTWKGGLASHGAVVGNITAIWLWSKFKAKMPVLWSLDRVVITIALAGSLIRLGNFLNSEIIGEPADVPWAVIFTRIDMVPRHPTQIYESIGYLLIFLFLHQSYWKKKKGQFKGWIFGWFLMLIFGFRFAIEFFKENQVAFEDGMSLNMGQWLSIPLVFIGAYFVWKSSDRKIEPKEAE</sequence>
<dbReference type="GO" id="GO:0005886">
    <property type="term" value="C:plasma membrane"/>
    <property type="evidence" value="ECO:0007669"/>
    <property type="project" value="UniProtKB-SubCell"/>
</dbReference>
<dbReference type="PANTHER" id="PTHR30589">
    <property type="entry name" value="PROLIPOPROTEIN DIACYLGLYCERYL TRANSFERASE"/>
    <property type="match status" value="1"/>
</dbReference>
<dbReference type="NCBIfam" id="TIGR00544">
    <property type="entry name" value="lgt"/>
    <property type="match status" value="1"/>
</dbReference>
<protein>
    <recommendedName>
        <fullName evidence="7">Phosphatidylglycerol--prolipoprotein diacylglyceryl transferase</fullName>
        <ecNumber evidence="7">2.5.1.145</ecNumber>
    </recommendedName>
</protein>
<evidence type="ECO:0000313" key="9">
    <source>
        <dbReference type="Proteomes" id="UP000435357"/>
    </source>
</evidence>
<evidence type="ECO:0000256" key="4">
    <source>
        <dbReference type="ARBA" id="ARBA00022692"/>
    </source>
</evidence>
<dbReference type="HAMAP" id="MF_01147">
    <property type="entry name" value="Lgt"/>
    <property type="match status" value="1"/>
</dbReference>
<evidence type="ECO:0000256" key="2">
    <source>
        <dbReference type="ARBA" id="ARBA00022475"/>
    </source>
</evidence>